<proteinExistence type="predicted"/>
<dbReference type="EMBL" id="SJPM01000043">
    <property type="protein sequence ID" value="TWT86090.1"/>
    <property type="molecule type" value="Genomic_DNA"/>
</dbReference>
<dbReference type="AlphaFoldDB" id="A0A5C5ZG41"/>
<evidence type="ECO:0000313" key="1">
    <source>
        <dbReference type="EMBL" id="TWT86090.1"/>
    </source>
</evidence>
<dbReference type="Proteomes" id="UP000316213">
    <property type="component" value="Unassembled WGS sequence"/>
</dbReference>
<comment type="caution">
    <text evidence="1">The sequence shown here is derived from an EMBL/GenBank/DDBJ whole genome shotgun (WGS) entry which is preliminary data.</text>
</comment>
<accession>A0A5C5ZG41</accession>
<protein>
    <submittedName>
        <fullName evidence="1">Uncharacterized protein</fullName>
    </submittedName>
</protein>
<keyword evidence="2" id="KW-1185">Reference proteome</keyword>
<organism evidence="1 2">
    <name type="scientific">Neorhodopirellula pilleata</name>
    <dbReference type="NCBI Taxonomy" id="2714738"/>
    <lineage>
        <taxon>Bacteria</taxon>
        <taxon>Pseudomonadati</taxon>
        <taxon>Planctomycetota</taxon>
        <taxon>Planctomycetia</taxon>
        <taxon>Pirellulales</taxon>
        <taxon>Pirellulaceae</taxon>
        <taxon>Neorhodopirellula</taxon>
    </lineage>
</organism>
<gene>
    <name evidence="1" type="ORF">Pla100_62150</name>
</gene>
<name>A0A5C5ZG41_9BACT</name>
<evidence type="ECO:0000313" key="2">
    <source>
        <dbReference type="Proteomes" id="UP000316213"/>
    </source>
</evidence>
<reference evidence="1 2" key="1">
    <citation type="submission" date="2019-02" db="EMBL/GenBank/DDBJ databases">
        <title>Deep-cultivation of Planctomycetes and their phenomic and genomic characterization uncovers novel biology.</title>
        <authorList>
            <person name="Wiegand S."/>
            <person name="Jogler M."/>
            <person name="Boedeker C."/>
            <person name="Pinto D."/>
            <person name="Vollmers J."/>
            <person name="Rivas-Marin E."/>
            <person name="Kohn T."/>
            <person name="Peeters S.H."/>
            <person name="Heuer A."/>
            <person name="Rast P."/>
            <person name="Oberbeckmann S."/>
            <person name="Bunk B."/>
            <person name="Jeske O."/>
            <person name="Meyerdierks A."/>
            <person name="Storesund J.E."/>
            <person name="Kallscheuer N."/>
            <person name="Luecker S."/>
            <person name="Lage O.M."/>
            <person name="Pohl T."/>
            <person name="Merkel B.J."/>
            <person name="Hornburger P."/>
            <person name="Mueller R.-W."/>
            <person name="Bruemmer F."/>
            <person name="Labrenz M."/>
            <person name="Spormann A.M."/>
            <person name="Op Den Camp H."/>
            <person name="Overmann J."/>
            <person name="Amann R."/>
            <person name="Jetten M.S.M."/>
            <person name="Mascher T."/>
            <person name="Medema M.H."/>
            <person name="Devos D.P."/>
            <person name="Kaster A.-K."/>
            <person name="Ovreas L."/>
            <person name="Rohde M."/>
            <person name="Galperin M.Y."/>
            <person name="Jogler C."/>
        </authorList>
    </citation>
    <scope>NUCLEOTIDE SEQUENCE [LARGE SCALE GENOMIC DNA]</scope>
    <source>
        <strain evidence="1 2">Pla100</strain>
    </source>
</reference>
<sequence length="51" mass="6165">MLKQSVMLYLHLTYMRLCNSNAFVILVTSRFEFHRFVQLIETYDRSFSFAP</sequence>